<dbReference type="Proteomes" id="UP001217325">
    <property type="component" value="Unassembled WGS sequence"/>
</dbReference>
<evidence type="ECO:0008006" key="3">
    <source>
        <dbReference type="Google" id="ProtNLM"/>
    </source>
</evidence>
<gene>
    <name evidence="1" type="ORF">PXH69_28910</name>
</gene>
<dbReference type="EMBL" id="JARDXE010000023">
    <property type="protein sequence ID" value="MDE8648999.1"/>
    <property type="molecule type" value="Genomic_DNA"/>
</dbReference>
<accession>A0AAW6LR83</accession>
<reference evidence="1" key="1">
    <citation type="submission" date="2023-02" db="EMBL/GenBank/DDBJ databases">
        <title>A novel hydrolase synthesized by Rhodococcus erythropolis HQ is responsible for the detoxification of Zearalenone.</title>
        <authorList>
            <person name="Hu J."/>
            <person name="Xu J."/>
        </authorList>
    </citation>
    <scope>NUCLEOTIDE SEQUENCE</scope>
    <source>
        <strain evidence="1">HQ</strain>
    </source>
</reference>
<comment type="caution">
    <text evidence="1">The sequence shown here is derived from an EMBL/GenBank/DDBJ whole genome shotgun (WGS) entry which is preliminary data.</text>
</comment>
<protein>
    <recommendedName>
        <fullName evidence="3">Aldehyde dehydrogenase</fullName>
    </recommendedName>
</protein>
<name>A0AAW6LR83_RHOSG</name>
<evidence type="ECO:0000313" key="2">
    <source>
        <dbReference type="Proteomes" id="UP001217325"/>
    </source>
</evidence>
<dbReference type="AlphaFoldDB" id="A0AAW6LR83"/>
<organism evidence="1 2">
    <name type="scientific">Rhodococcus qingshengii</name>
    <dbReference type="NCBI Taxonomy" id="334542"/>
    <lineage>
        <taxon>Bacteria</taxon>
        <taxon>Bacillati</taxon>
        <taxon>Actinomycetota</taxon>
        <taxon>Actinomycetes</taxon>
        <taxon>Mycobacteriales</taxon>
        <taxon>Nocardiaceae</taxon>
        <taxon>Rhodococcus</taxon>
        <taxon>Rhodococcus erythropolis group</taxon>
    </lineage>
</organism>
<sequence>MELTITGEWKRPLPEDVLHLEVGNYTAIAHDKGDVIEWSAKRGGVEFASGVTDDIVDAQDAAETAIRADNA</sequence>
<proteinExistence type="predicted"/>
<evidence type="ECO:0000313" key="1">
    <source>
        <dbReference type="EMBL" id="MDE8648999.1"/>
    </source>
</evidence>
<dbReference type="RefSeq" id="WP_275232713.1">
    <property type="nucleotide sequence ID" value="NZ_JARDXE010000023.1"/>
</dbReference>